<evidence type="ECO:0000259" key="7">
    <source>
        <dbReference type="PROSITE" id="PS51387"/>
    </source>
</evidence>
<dbReference type="InterPro" id="IPR036318">
    <property type="entry name" value="FAD-bd_PCMH-like_sf"/>
</dbReference>
<evidence type="ECO:0000313" key="9">
    <source>
        <dbReference type="Proteomes" id="UP001564626"/>
    </source>
</evidence>
<comment type="cofactor">
    <cofactor evidence="1">
        <name>FAD</name>
        <dbReference type="ChEBI" id="CHEBI:57692"/>
    </cofactor>
</comment>
<dbReference type="CDD" id="cd00688">
    <property type="entry name" value="ISOPREN_C2_like"/>
    <property type="match status" value="1"/>
</dbReference>
<dbReference type="EMBL" id="JBGEHV010000008">
    <property type="protein sequence ID" value="MEY8039125.1"/>
    <property type="molecule type" value="Genomic_DNA"/>
</dbReference>
<reference evidence="8 9" key="1">
    <citation type="submission" date="2024-08" db="EMBL/GenBank/DDBJ databases">
        <title>Genome mining of Saccharopolyspora cebuensis PGLac3 from Nigerian medicinal plant.</title>
        <authorList>
            <person name="Ezeobiora C.E."/>
            <person name="Igbokwe N.H."/>
            <person name="Amin D.H."/>
            <person name="Mendie U.E."/>
        </authorList>
    </citation>
    <scope>NUCLEOTIDE SEQUENCE [LARGE SCALE GENOMIC DNA]</scope>
    <source>
        <strain evidence="8 9">PGLac3</strain>
    </source>
</reference>
<evidence type="ECO:0000256" key="5">
    <source>
        <dbReference type="ARBA" id="ARBA00023002"/>
    </source>
</evidence>
<feature type="region of interest" description="Disordered" evidence="6">
    <location>
        <begin position="1244"/>
        <end position="1263"/>
    </location>
</feature>
<dbReference type="InterPro" id="IPR050416">
    <property type="entry name" value="FAD-linked_Oxidoreductase"/>
</dbReference>
<dbReference type="InterPro" id="IPR006093">
    <property type="entry name" value="Oxy_OxRdtase_FAD_BS"/>
</dbReference>
<keyword evidence="9" id="KW-1185">Reference proteome</keyword>
<dbReference type="InterPro" id="IPR016166">
    <property type="entry name" value="FAD-bd_PCMH"/>
</dbReference>
<dbReference type="SUPFAM" id="SSF48239">
    <property type="entry name" value="Terpenoid cyclases/Protein prenyltransferases"/>
    <property type="match status" value="1"/>
</dbReference>
<name>A0ABV4CDF2_9PSEU</name>
<dbReference type="RefSeq" id="WP_345363485.1">
    <property type="nucleotide sequence ID" value="NZ_BAABII010000010.1"/>
</dbReference>
<keyword evidence="5" id="KW-0560">Oxidoreductase</keyword>
<dbReference type="Pfam" id="PF19086">
    <property type="entry name" value="Terpene_syn_C_2"/>
    <property type="match status" value="1"/>
</dbReference>
<dbReference type="Gene3D" id="3.30.465.10">
    <property type="match status" value="1"/>
</dbReference>
<dbReference type="PANTHER" id="PTHR42973">
    <property type="entry name" value="BINDING OXIDOREDUCTASE, PUTATIVE (AFU_ORTHOLOGUE AFUA_1G17690)-RELATED"/>
    <property type="match status" value="1"/>
</dbReference>
<accession>A0ABV4CDF2</accession>
<dbReference type="Proteomes" id="UP001564626">
    <property type="component" value="Unassembled WGS sequence"/>
</dbReference>
<dbReference type="Gene3D" id="3.30.43.10">
    <property type="entry name" value="Uridine Diphospho-n-acetylenolpyruvylglucosamine Reductase, domain 2"/>
    <property type="match status" value="1"/>
</dbReference>
<dbReference type="Pfam" id="PF01565">
    <property type="entry name" value="FAD_binding_4"/>
    <property type="match status" value="1"/>
</dbReference>
<keyword evidence="4" id="KW-0274">FAD</keyword>
<dbReference type="PROSITE" id="PS00862">
    <property type="entry name" value="OX2_COVAL_FAD"/>
    <property type="match status" value="1"/>
</dbReference>
<proteinExistence type="inferred from homology"/>
<evidence type="ECO:0000256" key="1">
    <source>
        <dbReference type="ARBA" id="ARBA00001974"/>
    </source>
</evidence>
<evidence type="ECO:0000256" key="6">
    <source>
        <dbReference type="SAM" id="MobiDB-lite"/>
    </source>
</evidence>
<dbReference type="InterPro" id="IPR008930">
    <property type="entry name" value="Terpenoid_cyclase/PrenylTrfase"/>
</dbReference>
<dbReference type="Gene3D" id="1.10.600.10">
    <property type="entry name" value="Farnesyl Diphosphate Synthase"/>
    <property type="match status" value="1"/>
</dbReference>
<dbReference type="Pfam" id="PF08031">
    <property type="entry name" value="BBE"/>
    <property type="match status" value="1"/>
</dbReference>
<dbReference type="SUPFAM" id="SSF48576">
    <property type="entry name" value="Terpenoid synthases"/>
    <property type="match status" value="1"/>
</dbReference>
<dbReference type="InterPro" id="IPR012951">
    <property type="entry name" value="BBE"/>
</dbReference>
<dbReference type="Gene3D" id="1.50.10.20">
    <property type="match status" value="1"/>
</dbReference>
<dbReference type="InterPro" id="IPR008949">
    <property type="entry name" value="Isoprenoid_synthase_dom_sf"/>
</dbReference>
<dbReference type="Gene3D" id="3.40.462.20">
    <property type="match status" value="1"/>
</dbReference>
<dbReference type="PROSITE" id="PS51387">
    <property type="entry name" value="FAD_PCMH"/>
    <property type="match status" value="1"/>
</dbReference>
<dbReference type="InterPro" id="IPR032696">
    <property type="entry name" value="SQ_cyclase_C"/>
</dbReference>
<comment type="caution">
    <text evidence="8">The sequence shown here is derived from an EMBL/GenBank/DDBJ whole genome shotgun (WGS) entry which is preliminary data.</text>
</comment>
<organism evidence="8 9">
    <name type="scientific">Saccharopolyspora cebuensis</name>
    <dbReference type="NCBI Taxonomy" id="418759"/>
    <lineage>
        <taxon>Bacteria</taxon>
        <taxon>Bacillati</taxon>
        <taxon>Actinomycetota</taxon>
        <taxon>Actinomycetes</taxon>
        <taxon>Pseudonocardiales</taxon>
        <taxon>Pseudonocardiaceae</taxon>
        <taxon>Saccharopolyspora</taxon>
    </lineage>
</organism>
<dbReference type="InterPro" id="IPR006094">
    <property type="entry name" value="Oxid_FAD_bind_N"/>
</dbReference>
<feature type="domain" description="FAD-binding PCMH-type" evidence="7">
    <location>
        <begin position="824"/>
        <end position="992"/>
    </location>
</feature>
<evidence type="ECO:0000256" key="4">
    <source>
        <dbReference type="ARBA" id="ARBA00022827"/>
    </source>
</evidence>
<evidence type="ECO:0000256" key="2">
    <source>
        <dbReference type="ARBA" id="ARBA00005466"/>
    </source>
</evidence>
<keyword evidence="3" id="KW-0285">Flavoprotein</keyword>
<gene>
    <name evidence="8" type="ORF">AB8O55_06920</name>
</gene>
<dbReference type="InterPro" id="IPR016167">
    <property type="entry name" value="FAD-bd_PCMH_sub1"/>
</dbReference>
<dbReference type="SUPFAM" id="SSF56176">
    <property type="entry name" value="FAD-binding/transporter-associated domain-like"/>
    <property type="match status" value="1"/>
</dbReference>
<dbReference type="Pfam" id="PF13243">
    <property type="entry name" value="SQHop_cyclase_C"/>
    <property type="match status" value="1"/>
</dbReference>
<dbReference type="InterPro" id="IPR016169">
    <property type="entry name" value="FAD-bd_PCMH_sub2"/>
</dbReference>
<dbReference type="PANTHER" id="PTHR42973:SF39">
    <property type="entry name" value="FAD-BINDING PCMH-TYPE DOMAIN-CONTAINING PROTEIN"/>
    <property type="match status" value="1"/>
</dbReference>
<sequence>MPNTCNPDWVAAELRVRDWVVRVGLVTSADSRRGLARMGQGRLAGWLAPEAERAELGLLAEWGAFIALVDDGFDRTRTPPEQVRALLDQLIDVLEHTGPARGHPAVAALADLWPRTLDSAAPGWEKRFVELYRRYADATCTEAELRASGERLGLDDYLALRRHTITALPTIALVERALPEDAALDELRDSTADIIAWANDIGSAKRELAEGTENLVGVLAREHGCDLPEAAAKARSMLAARMDDFDAVAGDAERIAVLRRTRDGALAWQGETHRNAPGGLPGSGGRGIAPLARHLAVAVRGTGAVDDRCGSRVLESALLLALLRADDSHPDEQERLARFLVERRSGADEIDALLIDACLFPQEMAPRAAGLAAALPTTLSRGTAGRRRLKEVMLRTVLHLLCGAPLDHGDAPPAVPPEEITTFTDAHLLAIRTLHAHACGYPHAVSDVERDRLVGLLRGGRNRLLWEASATTHLLGLHAVHTFRRADRSVSDGLLRLTLAQNEDGGLPFLDSQDLWLTAVAGLEFVHHRELAPLTSRMADFVAAWQAPDGGWPFATGMHQTDVDTTTRCVEFLNAAPKRYSAALARATDYLTGIADPGGGFPTWVRGDSPDLDMTAGAILALAPNWEHHRELLAGAVDFVLAAQLPDGTFERSWTVSESSAILRALDALHAIPAFSAGRGVATATRRAVERLVATQRSDGGWGRTEGDPSDVLSTAQALPVVAGHGAPEAAARATAYLTAQQETDGGFTSVPDQVGPRPLVFDYPVLTDLHALAALRRAQDAAPAPVRRRRRFAGLAENIDGMVLEPGNAAYEQARLLVNQRFDAVRPQAMVYPATPQDVVECVRFAQAEQLPLAPRSGGHSYAGYSTGTGLVMDVSSLNTAEVAGGRARFGSGTKGMQAHLALAAAGAGLPLGRCPTIGLAGVTLGGGLSAFTRAWGLACDHLVSAGIVTADGLLRRVDAERDPDLFWALRGGGGGNFGVVTDLEFATEDIRDLSFTSFLLAWPTRDLPAVVRGWSEWLADPATPREIWSTVEVLSDRGSPAPPAVTGTFIGTPAELHPVLDRMVAAIGRSETQRIAVPRGYVQAASEAERWGGGTWGARVAFAAKSHVVRDPVATAAAEELARAVDSVPAAGGASGLLIEALGGAVADVAPAASAFPHRRAIGVVQYHSYWDQFTDPGHVEQRMTWLRNVHAAMQPHFGTGGYTNGMDPELADWLVAYHGDNHRRLQRIKAAVDPGDFFAFPQSIPPERGPVAGYGPSGER</sequence>
<comment type="similarity">
    <text evidence="2">Belongs to the oxygen-dependent FAD-linked oxidoreductase family.</text>
</comment>
<evidence type="ECO:0000256" key="3">
    <source>
        <dbReference type="ARBA" id="ARBA00022630"/>
    </source>
</evidence>
<protein>
    <submittedName>
        <fullName evidence="8">FAD-binding protein</fullName>
    </submittedName>
</protein>
<evidence type="ECO:0000313" key="8">
    <source>
        <dbReference type="EMBL" id="MEY8039125.1"/>
    </source>
</evidence>